<evidence type="ECO:0000313" key="3">
    <source>
        <dbReference type="Proteomes" id="UP001610335"/>
    </source>
</evidence>
<gene>
    <name evidence="2" type="ORF">BDW59DRAFT_158609</name>
</gene>
<dbReference type="Pfam" id="PF08501">
    <property type="entry name" value="Shikimate_dh_N"/>
    <property type="match status" value="1"/>
</dbReference>
<feature type="domain" description="Shikimate dehydrogenase substrate binding N-terminal" evidence="1">
    <location>
        <begin position="42"/>
        <end position="114"/>
    </location>
</feature>
<proteinExistence type="predicted"/>
<dbReference type="SUPFAM" id="SSF51735">
    <property type="entry name" value="NAD(P)-binding Rossmann-fold domains"/>
    <property type="match status" value="1"/>
</dbReference>
<sequence>MKTASDSTPGMKRLQSHDQCFENNQIQHVSIRISKEDPPFGVTHSIAPGMHNHIAASLSLPWTFYSTEYPTIDDVLALAKDPTTAGLVVTMPYKNAIMEHLDRLDELATMIGACINGCLREKGNAADRPTATNPGSALIVGAGGASRAAVYALSEHLHCRTCYILNRDEGEVRNLVRDAQNLRAVPAIIHVKTIDQAKKLSSPYYIVGTVPDFEP</sequence>
<comment type="caution">
    <text evidence="2">The sequence shown here is derived from an EMBL/GenBank/DDBJ whole genome shotgun (WGS) entry which is preliminary data.</text>
</comment>
<dbReference type="InterPro" id="IPR013708">
    <property type="entry name" value="Shikimate_DH-bd_N"/>
</dbReference>
<dbReference type="PANTHER" id="PTHR21089:SF26">
    <property type="entry name" value="AROM POLYPEPTIDE, PUTATIVE-RELATED"/>
    <property type="match status" value="1"/>
</dbReference>
<organism evidence="2 3">
    <name type="scientific">Aspergillus cavernicola</name>
    <dbReference type="NCBI Taxonomy" id="176166"/>
    <lineage>
        <taxon>Eukaryota</taxon>
        <taxon>Fungi</taxon>
        <taxon>Dikarya</taxon>
        <taxon>Ascomycota</taxon>
        <taxon>Pezizomycotina</taxon>
        <taxon>Eurotiomycetes</taxon>
        <taxon>Eurotiomycetidae</taxon>
        <taxon>Eurotiales</taxon>
        <taxon>Aspergillaceae</taxon>
        <taxon>Aspergillus</taxon>
        <taxon>Aspergillus subgen. Nidulantes</taxon>
    </lineage>
</organism>
<name>A0ABR4IR90_9EURO</name>
<dbReference type="InterPro" id="IPR036291">
    <property type="entry name" value="NAD(P)-bd_dom_sf"/>
</dbReference>
<keyword evidence="3" id="KW-1185">Reference proteome</keyword>
<dbReference type="EMBL" id="JBFXLS010000013">
    <property type="protein sequence ID" value="KAL2830280.1"/>
    <property type="molecule type" value="Genomic_DNA"/>
</dbReference>
<dbReference type="InterPro" id="IPR022893">
    <property type="entry name" value="Shikimate_DH_fam"/>
</dbReference>
<dbReference type="Gene3D" id="3.40.50.10860">
    <property type="entry name" value="Leucine Dehydrogenase, chain A, domain 1"/>
    <property type="match status" value="1"/>
</dbReference>
<evidence type="ECO:0000259" key="1">
    <source>
        <dbReference type="Pfam" id="PF08501"/>
    </source>
</evidence>
<dbReference type="SUPFAM" id="SSF53223">
    <property type="entry name" value="Aminoacid dehydrogenase-like, N-terminal domain"/>
    <property type="match status" value="1"/>
</dbReference>
<dbReference type="Gene3D" id="3.40.50.720">
    <property type="entry name" value="NAD(P)-binding Rossmann-like Domain"/>
    <property type="match status" value="1"/>
</dbReference>
<evidence type="ECO:0000313" key="2">
    <source>
        <dbReference type="EMBL" id="KAL2830280.1"/>
    </source>
</evidence>
<accession>A0ABR4IR90</accession>
<protein>
    <recommendedName>
        <fullName evidence="1">Shikimate dehydrogenase substrate binding N-terminal domain-containing protein</fullName>
    </recommendedName>
</protein>
<dbReference type="InterPro" id="IPR046346">
    <property type="entry name" value="Aminoacid_DH-like_N_sf"/>
</dbReference>
<dbReference type="PANTHER" id="PTHR21089">
    <property type="entry name" value="SHIKIMATE DEHYDROGENASE"/>
    <property type="match status" value="1"/>
</dbReference>
<reference evidence="2 3" key="1">
    <citation type="submission" date="2024-07" db="EMBL/GenBank/DDBJ databases">
        <title>Section-level genome sequencing and comparative genomics of Aspergillus sections Usti and Cavernicolus.</title>
        <authorList>
            <consortium name="Lawrence Berkeley National Laboratory"/>
            <person name="Nybo J.L."/>
            <person name="Vesth T.C."/>
            <person name="Theobald S."/>
            <person name="Frisvad J.C."/>
            <person name="Larsen T.O."/>
            <person name="Kjaerboelling I."/>
            <person name="Rothschild-Mancinelli K."/>
            <person name="Lyhne E.K."/>
            <person name="Kogle M.E."/>
            <person name="Barry K."/>
            <person name="Clum A."/>
            <person name="Na H."/>
            <person name="Ledsgaard L."/>
            <person name="Lin J."/>
            <person name="Lipzen A."/>
            <person name="Kuo A."/>
            <person name="Riley R."/>
            <person name="Mondo S."/>
            <person name="LaButti K."/>
            <person name="Haridas S."/>
            <person name="Pangalinan J."/>
            <person name="Salamov A.A."/>
            <person name="Simmons B.A."/>
            <person name="Magnuson J.K."/>
            <person name="Chen J."/>
            <person name="Drula E."/>
            <person name="Henrissat B."/>
            <person name="Wiebenga A."/>
            <person name="Lubbers R.J."/>
            <person name="Gomes A.C."/>
            <person name="Makela M.R."/>
            <person name="Stajich J."/>
            <person name="Grigoriev I.V."/>
            <person name="Mortensen U.H."/>
            <person name="De vries R.P."/>
            <person name="Baker S.E."/>
            <person name="Andersen M.R."/>
        </authorList>
    </citation>
    <scope>NUCLEOTIDE SEQUENCE [LARGE SCALE GENOMIC DNA]</scope>
    <source>
        <strain evidence="2 3">CBS 600.67</strain>
    </source>
</reference>
<dbReference type="Proteomes" id="UP001610335">
    <property type="component" value="Unassembled WGS sequence"/>
</dbReference>